<reference evidence="2" key="1">
    <citation type="submission" date="2021-02" db="EMBL/GenBank/DDBJ databases">
        <authorList>
            <person name="Nowell W R."/>
        </authorList>
    </citation>
    <scope>NUCLEOTIDE SEQUENCE</scope>
</reference>
<dbReference type="PROSITE" id="PS50053">
    <property type="entry name" value="UBIQUITIN_2"/>
    <property type="match status" value="1"/>
</dbReference>
<dbReference type="SUPFAM" id="SSF54236">
    <property type="entry name" value="Ubiquitin-like"/>
    <property type="match status" value="1"/>
</dbReference>
<name>A0A817SZ72_9BILA</name>
<evidence type="ECO:0000313" key="2">
    <source>
        <dbReference type="EMBL" id="CAF3304752.1"/>
    </source>
</evidence>
<dbReference type="OrthoDB" id="10010538at2759"/>
<feature type="domain" description="Ubiquitin-like" evidence="1">
    <location>
        <begin position="243"/>
        <end position="319"/>
    </location>
</feature>
<dbReference type="Pfam" id="PF00240">
    <property type="entry name" value="ubiquitin"/>
    <property type="match status" value="1"/>
</dbReference>
<dbReference type="AlphaFoldDB" id="A0A817SZ72"/>
<gene>
    <name evidence="2" type="ORF">TIS948_LOCUS18681</name>
</gene>
<dbReference type="PRINTS" id="PR00348">
    <property type="entry name" value="UBIQUITIN"/>
</dbReference>
<proteinExistence type="predicted"/>
<dbReference type="Gene3D" id="3.10.20.90">
    <property type="entry name" value="Phosphatidylinositol 3-kinase Catalytic Subunit, Chain A, domain 1"/>
    <property type="match status" value="1"/>
</dbReference>
<dbReference type="PANTHER" id="PTHR10666">
    <property type="entry name" value="UBIQUITIN"/>
    <property type="match status" value="1"/>
</dbReference>
<dbReference type="EMBL" id="CAJNXB010003286">
    <property type="protein sequence ID" value="CAF3304752.1"/>
    <property type="molecule type" value="Genomic_DNA"/>
</dbReference>
<evidence type="ECO:0000313" key="3">
    <source>
        <dbReference type="Proteomes" id="UP000663825"/>
    </source>
</evidence>
<dbReference type="SMART" id="SM00213">
    <property type="entry name" value="UBQ"/>
    <property type="match status" value="1"/>
</dbReference>
<dbReference type="Proteomes" id="UP000663825">
    <property type="component" value="Unassembled WGS sequence"/>
</dbReference>
<dbReference type="InterPro" id="IPR029071">
    <property type="entry name" value="Ubiquitin-like_domsf"/>
</dbReference>
<accession>A0A817SZ72</accession>
<dbReference type="InterPro" id="IPR019956">
    <property type="entry name" value="Ubiquitin_dom"/>
</dbReference>
<sequence>MSKSVDHELNSTMALTRTSSKVSKSFVYEDLMFHSQTMQHQMNTMTKFLDGQCKNDKQLRKELKSHSLKFIDPYGNLTIHECFDHEMVNTIFNKYKKDYVPKYLQKWIKIGKINQNIISPFEDHELTLSVSNYTDDYQFSTYGELNISIAYGENAPLQKLLLRVLLTDSIEKIKMQIQELEKIKNLELKSCILNQHGLSNEQCWSQSQLLNLNDTVLSRKLYADNCAIMATVLEEKIDNQRFVELTYIFEENGTLLDISVYASMTIAIVKELIRDAEGTPPSEQRLVSNGIQLEEGRTLSDYNVRKHNIIHLACLLRGGMYDFPSGRIDFRQLSYTGTELLQNILRFRFQNTKHLERFSLIQLQNAILEGHTLLSQLFSEVQNYRVSSDVPHLKNIILSEAVDDEDEDGDEETSNDQ</sequence>
<comment type="caution">
    <text evidence="2">The sequence shown here is derived from an EMBL/GenBank/DDBJ whole genome shotgun (WGS) entry which is preliminary data.</text>
</comment>
<organism evidence="2 3">
    <name type="scientific">Rotaria socialis</name>
    <dbReference type="NCBI Taxonomy" id="392032"/>
    <lineage>
        <taxon>Eukaryota</taxon>
        <taxon>Metazoa</taxon>
        <taxon>Spiralia</taxon>
        <taxon>Gnathifera</taxon>
        <taxon>Rotifera</taxon>
        <taxon>Eurotatoria</taxon>
        <taxon>Bdelloidea</taxon>
        <taxon>Philodinida</taxon>
        <taxon>Philodinidae</taxon>
        <taxon>Rotaria</taxon>
    </lineage>
</organism>
<evidence type="ECO:0000259" key="1">
    <source>
        <dbReference type="PROSITE" id="PS50053"/>
    </source>
</evidence>
<dbReference type="InterPro" id="IPR050158">
    <property type="entry name" value="Ubiquitin_ubiquitin-like"/>
</dbReference>
<dbReference type="InterPro" id="IPR000626">
    <property type="entry name" value="Ubiquitin-like_dom"/>
</dbReference>
<protein>
    <recommendedName>
        <fullName evidence="1">Ubiquitin-like domain-containing protein</fullName>
    </recommendedName>
</protein>